<comment type="similarity">
    <text evidence="2">Belongs to the RAMP family.</text>
</comment>
<dbReference type="GO" id="GO:0043235">
    <property type="term" value="C:receptor complex"/>
    <property type="evidence" value="ECO:0007669"/>
    <property type="project" value="TreeGrafter"/>
</dbReference>
<dbReference type="Gene3D" id="1.10.150.510">
    <property type="entry name" value="Receptor activity modifying family"/>
    <property type="match status" value="1"/>
</dbReference>
<dbReference type="GO" id="GO:0006886">
    <property type="term" value="P:intracellular protein transport"/>
    <property type="evidence" value="ECO:0007669"/>
    <property type="project" value="InterPro"/>
</dbReference>
<accession>A0A8C5FB18</accession>
<dbReference type="AlphaFoldDB" id="A0A8C5FB18"/>
<dbReference type="GO" id="GO:0072659">
    <property type="term" value="P:protein localization to plasma membrane"/>
    <property type="evidence" value="ECO:0007669"/>
    <property type="project" value="TreeGrafter"/>
</dbReference>
<dbReference type="GO" id="GO:0032870">
    <property type="term" value="P:cellular response to hormone stimulus"/>
    <property type="evidence" value="ECO:0007669"/>
    <property type="project" value="TreeGrafter"/>
</dbReference>
<evidence type="ECO:0000256" key="3">
    <source>
        <dbReference type="ARBA" id="ARBA00022448"/>
    </source>
</evidence>
<feature type="region of interest" description="Disordered" evidence="11">
    <location>
        <begin position="84"/>
        <end position="109"/>
    </location>
</feature>
<feature type="chain" id="PRO_5034435413" evidence="13">
    <location>
        <begin position="17"/>
        <end position="291"/>
    </location>
</feature>
<dbReference type="GO" id="GO:0007186">
    <property type="term" value="P:G protein-coupled receptor signaling pathway"/>
    <property type="evidence" value="ECO:0007669"/>
    <property type="project" value="TreeGrafter"/>
</dbReference>
<dbReference type="GO" id="GO:0005886">
    <property type="term" value="C:plasma membrane"/>
    <property type="evidence" value="ECO:0007669"/>
    <property type="project" value="UniProtKB-SubCell"/>
</dbReference>
<dbReference type="GO" id="GO:0009986">
    <property type="term" value="C:cell surface"/>
    <property type="evidence" value="ECO:0007669"/>
    <property type="project" value="TreeGrafter"/>
</dbReference>
<keyword evidence="8 12" id="KW-0472">Membrane</keyword>
<dbReference type="GO" id="GO:0006816">
    <property type="term" value="P:calcium ion transport"/>
    <property type="evidence" value="ECO:0007669"/>
    <property type="project" value="TreeGrafter"/>
</dbReference>
<name>A0A8C5FB18_GADMO</name>
<dbReference type="GeneTree" id="ENSGT00940000168205"/>
<keyword evidence="7 12" id="KW-1133">Transmembrane helix</keyword>
<dbReference type="GO" id="GO:0008277">
    <property type="term" value="P:regulation of G protein-coupled receptor signaling pathway"/>
    <property type="evidence" value="ECO:0007669"/>
    <property type="project" value="InterPro"/>
</dbReference>
<evidence type="ECO:0000256" key="8">
    <source>
        <dbReference type="ARBA" id="ARBA00023136"/>
    </source>
</evidence>
<keyword evidence="5 12" id="KW-0812">Transmembrane</keyword>
<evidence type="ECO:0000256" key="7">
    <source>
        <dbReference type="ARBA" id="ARBA00022989"/>
    </source>
</evidence>
<evidence type="ECO:0000256" key="6">
    <source>
        <dbReference type="ARBA" id="ARBA00022729"/>
    </source>
</evidence>
<evidence type="ECO:0000256" key="11">
    <source>
        <dbReference type="SAM" id="MobiDB-lite"/>
    </source>
</evidence>
<evidence type="ECO:0000256" key="5">
    <source>
        <dbReference type="ARBA" id="ARBA00022692"/>
    </source>
</evidence>
<keyword evidence="4" id="KW-1003">Cell membrane</keyword>
<evidence type="ECO:0000313" key="14">
    <source>
        <dbReference type="Ensembl" id="ENSGMOP00000023504.1"/>
    </source>
</evidence>
<keyword evidence="9" id="KW-1015">Disulfide bond</keyword>
<protein>
    <submittedName>
        <fullName evidence="14">Receptor activity-modifying protein 2-like</fullName>
    </submittedName>
</protein>
<evidence type="ECO:0000256" key="1">
    <source>
        <dbReference type="ARBA" id="ARBA00004251"/>
    </source>
</evidence>
<dbReference type="GO" id="GO:0015026">
    <property type="term" value="F:coreceptor activity"/>
    <property type="evidence" value="ECO:0007669"/>
    <property type="project" value="InterPro"/>
</dbReference>
<dbReference type="GO" id="GO:0031623">
    <property type="term" value="P:receptor internalization"/>
    <property type="evidence" value="ECO:0007669"/>
    <property type="project" value="TreeGrafter"/>
</dbReference>
<keyword evidence="15" id="KW-1185">Reference proteome</keyword>
<dbReference type="InterPro" id="IPR038126">
    <property type="entry name" value="RAMP_sf"/>
</dbReference>
<dbReference type="Ensembl" id="ENSGMOT00000043839.1">
    <property type="protein sequence ID" value="ENSGMOP00000023504.1"/>
    <property type="gene ID" value="ENSGMOG00000031108.1"/>
</dbReference>
<reference evidence="14" key="1">
    <citation type="submission" date="2025-08" db="UniProtKB">
        <authorList>
            <consortium name="Ensembl"/>
        </authorList>
    </citation>
    <scope>IDENTIFICATION</scope>
</reference>
<evidence type="ECO:0000256" key="10">
    <source>
        <dbReference type="ARBA" id="ARBA00023170"/>
    </source>
</evidence>
<evidence type="ECO:0000256" key="12">
    <source>
        <dbReference type="SAM" id="Phobius"/>
    </source>
</evidence>
<dbReference type="Proteomes" id="UP000694546">
    <property type="component" value="Chromosome 18"/>
</dbReference>
<evidence type="ECO:0000256" key="13">
    <source>
        <dbReference type="SAM" id="SignalP"/>
    </source>
</evidence>
<sequence length="291" mass="32327">MLVHLLFTTLFSGIRSGNVTNSSGREELRLGGSLEESNLTLVTKHNGTVQPERAPSSRASEELAQLEAALGLPPDAKLNLTTEEDGIRSGNVTNSSGREELRWGGSLEESNLTSVTKHNGTVEPERAPSSRASEELAQLEAALGLPPDAKLNLTTEEDENFQDQEEMYPHRHCHQQLLEQYIDRQCGWEFEDKMEAIGAQQWCSFDHVIRPYEELSFCLEALCAALDCYYPNPTVQEFFLLRHATYFLHCPEEGAALPDAPHALVVVLTLGPVSLIPLLVYLVIRKSNGRD</sequence>
<gene>
    <name evidence="14" type="primary">LOC115531468</name>
</gene>
<evidence type="ECO:0000313" key="15">
    <source>
        <dbReference type="Proteomes" id="UP000694546"/>
    </source>
</evidence>
<dbReference type="GeneID" id="115531468"/>
<proteinExistence type="inferred from homology"/>
<dbReference type="RefSeq" id="XP_030196626.1">
    <property type="nucleotide sequence ID" value="XM_030340766.1"/>
</dbReference>
<dbReference type="InterPro" id="IPR006985">
    <property type="entry name" value="RAMP"/>
</dbReference>
<reference evidence="14" key="2">
    <citation type="submission" date="2025-09" db="UniProtKB">
        <authorList>
            <consortium name="Ensembl"/>
        </authorList>
    </citation>
    <scope>IDENTIFICATION</scope>
</reference>
<comment type="subcellular location">
    <subcellularLocation>
        <location evidence="1">Cell membrane</location>
        <topology evidence="1">Single-pass type I membrane protein</topology>
    </subcellularLocation>
</comment>
<keyword evidence="3" id="KW-0813">Transport</keyword>
<keyword evidence="10" id="KW-0675">Receptor</keyword>
<dbReference type="Pfam" id="PF04901">
    <property type="entry name" value="RAMP"/>
    <property type="match status" value="1"/>
</dbReference>
<feature type="transmembrane region" description="Helical" evidence="12">
    <location>
        <begin position="263"/>
        <end position="284"/>
    </location>
</feature>
<dbReference type="PANTHER" id="PTHR14076">
    <property type="entry name" value="RECEPTOR ACTIVITY MODIFYING PROTEIN RAMP"/>
    <property type="match status" value="1"/>
</dbReference>
<dbReference type="GO" id="GO:0001525">
    <property type="term" value="P:angiogenesis"/>
    <property type="evidence" value="ECO:0007669"/>
    <property type="project" value="TreeGrafter"/>
</dbReference>
<evidence type="ECO:0000256" key="4">
    <source>
        <dbReference type="ARBA" id="ARBA00022475"/>
    </source>
</evidence>
<keyword evidence="6 13" id="KW-0732">Signal</keyword>
<dbReference type="PANTHER" id="PTHR14076:SF9">
    <property type="entry name" value="RECEPTOR ACTIVITY-MODIFYING PROTEIN 2"/>
    <property type="match status" value="1"/>
</dbReference>
<feature type="signal peptide" evidence="13">
    <location>
        <begin position="1"/>
        <end position="16"/>
    </location>
</feature>
<organism evidence="14 15">
    <name type="scientific">Gadus morhua</name>
    <name type="common">Atlantic cod</name>
    <dbReference type="NCBI Taxonomy" id="8049"/>
    <lineage>
        <taxon>Eukaryota</taxon>
        <taxon>Metazoa</taxon>
        <taxon>Chordata</taxon>
        <taxon>Craniata</taxon>
        <taxon>Vertebrata</taxon>
        <taxon>Euteleostomi</taxon>
        <taxon>Actinopterygii</taxon>
        <taxon>Neopterygii</taxon>
        <taxon>Teleostei</taxon>
        <taxon>Neoteleostei</taxon>
        <taxon>Acanthomorphata</taxon>
        <taxon>Zeiogadaria</taxon>
        <taxon>Gadariae</taxon>
        <taxon>Gadiformes</taxon>
        <taxon>Gadoidei</taxon>
        <taxon>Gadidae</taxon>
        <taxon>Gadus</taxon>
    </lineage>
</organism>
<evidence type="ECO:0000256" key="2">
    <source>
        <dbReference type="ARBA" id="ARBA00007087"/>
    </source>
</evidence>
<evidence type="ECO:0000256" key="9">
    <source>
        <dbReference type="ARBA" id="ARBA00023157"/>
    </source>
</evidence>